<evidence type="ECO:0000313" key="3">
    <source>
        <dbReference type="Proteomes" id="UP000078407"/>
    </source>
</evidence>
<accession>A0ABX2W6X9</accession>
<dbReference type="InterPro" id="IPR009364">
    <property type="entry name" value="YdaT-like"/>
</dbReference>
<sequence>MQIALHQNHSNRRSKNLMFGHQSASRKADCDISHEDIRCAVRGWAASEGGQEAAAIMIVNAWKAQGGNGLNLPDDTARQKQKIFRWLDGDSPRYREYIRILTPAILDVLPVEFRNRVIAPDLKMLLVTTGMKETSEAIQAVAMDAPQHQKLKELSEGITSLFRLADPGLLAPLMDMVTMTLGIV</sequence>
<gene>
    <name evidence="2" type="ORF">M976_02860</name>
</gene>
<feature type="region of interest" description="Disordered" evidence="1">
    <location>
        <begin position="1"/>
        <end position="20"/>
    </location>
</feature>
<dbReference type="EMBL" id="LXEQ01000045">
    <property type="protein sequence ID" value="OAT26699.1"/>
    <property type="molecule type" value="Genomic_DNA"/>
</dbReference>
<evidence type="ECO:0000313" key="2">
    <source>
        <dbReference type="EMBL" id="OAT26699.1"/>
    </source>
</evidence>
<protein>
    <recommendedName>
        <fullName evidence="4">Bacterial toxin YdaT domain-containing protein</fullName>
    </recommendedName>
</protein>
<evidence type="ECO:0000256" key="1">
    <source>
        <dbReference type="SAM" id="MobiDB-lite"/>
    </source>
</evidence>
<organism evidence="2 3">
    <name type="scientific">Buttiauxella ferragutiae ATCC 51602</name>
    <dbReference type="NCBI Taxonomy" id="1354252"/>
    <lineage>
        <taxon>Bacteria</taxon>
        <taxon>Pseudomonadati</taxon>
        <taxon>Pseudomonadota</taxon>
        <taxon>Gammaproteobacteria</taxon>
        <taxon>Enterobacterales</taxon>
        <taxon>Enterobacteriaceae</taxon>
        <taxon>Buttiauxella</taxon>
    </lineage>
</organism>
<dbReference type="InterPro" id="IPR037042">
    <property type="entry name" value="YdaT-like_sf"/>
</dbReference>
<comment type="caution">
    <text evidence="2">The sequence shown here is derived from an EMBL/GenBank/DDBJ whole genome shotgun (WGS) entry which is preliminary data.</text>
</comment>
<proteinExistence type="predicted"/>
<dbReference type="Gene3D" id="1.10.3600.10">
    <property type="entry name" value="Putative bacterial toxin ydaT"/>
    <property type="match status" value="1"/>
</dbReference>
<reference evidence="2 3" key="1">
    <citation type="submission" date="2016-04" db="EMBL/GenBank/DDBJ databases">
        <title>ATOL: Assembling a taxonomically balanced genome-scale reconstruction of the evolutionary history of the Enterobacteriaceae.</title>
        <authorList>
            <person name="Plunkett G.III."/>
            <person name="Neeno-Eckwall E.C."/>
            <person name="Glasner J.D."/>
            <person name="Perna N.T."/>
        </authorList>
    </citation>
    <scope>NUCLEOTIDE SEQUENCE [LARGE SCALE GENOMIC DNA]</scope>
    <source>
        <strain evidence="2 3">ATCC 51602</strain>
    </source>
</reference>
<name>A0ABX2W6X9_9ENTR</name>
<dbReference type="Pfam" id="PF06254">
    <property type="entry name" value="YdaT_toxin"/>
    <property type="match status" value="1"/>
</dbReference>
<dbReference type="Proteomes" id="UP000078407">
    <property type="component" value="Unassembled WGS sequence"/>
</dbReference>
<keyword evidence="3" id="KW-1185">Reference proteome</keyword>
<evidence type="ECO:0008006" key="4">
    <source>
        <dbReference type="Google" id="ProtNLM"/>
    </source>
</evidence>
<dbReference type="RefSeq" id="WP_083963348.1">
    <property type="nucleotide sequence ID" value="NZ_LXEQ01000045.1"/>
</dbReference>